<keyword evidence="2" id="KW-1185">Reference proteome</keyword>
<sequence length="244" mass="27310">MASASVTMTITPLKFQEIKLFSMRSCNNYGFFHQNAVKSVNFFNIQNPRLSLSCKPHMRRLQHVLKPITAVDSGLEVSITDPEDLISVKDAKIVVESQDEDKIQVRVDVTGDGTQKVFDKVLTNLARSAPPIPGFRREKGGKTTKVPKDFLLQILGEERVTKFVIEEIVSSTMTDYSKKENLNVKEKKVTTSQSREELRKLFTPGKEFGFNAVMELEKPEVEESDSEESGSSSSDVESEDVSVA</sequence>
<accession>A0ACC1YKD1</accession>
<name>A0ACC1YKD1_MELAZ</name>
<evidence type="ECO:0000313" key="2">
    <source>
        <dbReference type="Proteomes" id="UP001164539"/>
    </source>
</evidence>
<evidence type="ECO:0000313" key="1">
    <source>
        <dbReference type="EMBL" id="KAJ4723662.1"/>
    </source>
</evidence>
<proteinExistence type="predicted"/>
<organism evidence="1 2">
    <name type="scientific">Melia azedarach</name>
    <name type="common">Chinaberry tree</name>
    <dbReference type="NCBI Taxonomy" id="155640"/>
    <lineage>
        <taxon>Eukaryota</taxon>
        <taxon>Viridiplantae</taxon>
        <taxon>Streptophyta</taxon>
        <taxon>Embryophyta</taxon>
        <taxon>Tracheophyta</taxon>
        <taxon>Spermatophyta</taxon>
        <taxon>Magnoliopsida</taxon>
        <taxon>eudicotyledons</taxon>
        <taxon>Gunneridae</taxon>
        <taxon>Pentapetalae</taxon>
        <taxon>rosids</taxon>
        <taxon>malvids</taxon>
        <taxon>Sapindales</taxon>
        <taxon>Meliaceae</taxon>
        <taxon>Melia</taxon>
    </lineage>
</organism>
<gene>
    <name evidence="1" type="ORF">OWV82_007006</name>
</gene>
<protein>
    <submittedName>
        <fullName evidence="1">Trigger factor like</fullName>
    </submittedName>
</protein>
<comment type="caution">
    <text evidence="1">The sequence shown here is derived from an EMBL/GenBank/DDBJ whole genome shotgun (WGS) entry which is preliminary data.</text>
</comment>
<dbReference type="Proteomes" id="UP001164539">
    <property type="component" value="Chromosome 3"/>
</dbReference>
<reference evidence="1 2" key="1">
    <citation type="journal article" date="2023" name="Science">
        <title>Complex scaffold remodeling in plant triterpene biosynthesis.</title>
        <authorList>
            <person name="De La Pena R."/>
            <person name="Hodgson H."/>
            <person name="Liu J.C."/>
            <person name="Stephenson M.J."/>
            <person name="Martin A.C."/>
            <person name="Owen C."/>
            <person name="Harkess A."/>
            <person name="Leebens-Mack J."/>
            <person name="Jimenez L.E."/>
            <person name="Osbourn A."/>
            <person name="Sattely E.S."/>
        </authorList>
    </citation>
    <scope>NUCLEOTIDE SEQUENCE [LARGE SCALE GENOMIC DNA]</scope>
    <source>
        <strain evidence="2">cv. JPN11</strain>
        <tissue evidence="1">Leaf</tissue>
    </source>
</reference>
<dbReference type="EMBL" id="CM051396">
    <property type="protein sequence ID" value="KAJ4723662.1"/>
    <property type="molecule type" value="Genomic_DNA"/>
</dbReference>